<evidence type="ECO:0000256" key="3">
    <source>
        <dbReference type="ARBA" id="ARBA00023163"/>
    </source>
</evidence>
<dbReference type="PANTHER" id="PTHR42756">
    <property type="entry name" value="TRANSCRIPTIONAL REGULATOR, MARR"/>
    <property type="match status" value="1"/>
</dbReference>
<dbReference type="InterPro" id="IPR036388">
    <property type="entry name" value="WH-like_DNA-bd_sf"/>
</dbReference>
<organism evidence="5 6">
    <name type="scientific">Rhodoferax fermentans</name>
    <dbReference type="NCBI Taxonomy" id="28066"/>
    <lineage>
        <taxon>Bacteria</taxon>
        <taxon>Pseudomonadati</taxon>
        <taxon>Pseudomonadota</taxon>
        <taxon>Betaproteobacteria</taxon>
        <taxon>Burkholderiales</taxon>
        <taxon>Comamonadaceae</taxon>
        <taxon>Rhodoferax</taxon>
    </lineage>
</organism>
<dbReference type="PANTHER" id="PTHR42756:SF1">
    <property type="entry name" value="TRANSCRIPTIONAL REPRESSOR OF EMRAB OPERON"/>
    <property type="match status" value="1"/>
</dbReference>
<dbReference type="GO" id="GO:0003700">
    <property type="term" value="F:DNA-binding transcription factor activity"/>
    <property type="evidence" value="ECO:0007669"/>
    <property type="project" value="InterPro"/>
</dbReference>
<comment type="caution">
    <text evidence="5">The sequence shown here is derived from an EMBL/GenBank/DDBJ whole genome shotgun (WGS) entry which is preliminary data.</text>
</comment>
<evidence type="ECO:0000313" key="6">
    <source>
        <dbReference type="Proteomes" id="UP000190750"/>
    </source>
</evidence>
<proteinExistence type="predicted"/>
<dbReference type="STRING" id="28066.RF819_09510"/>
<protein>
    <recommendedName>
        <fullName evidence="4">HTH marR-type domain-containing protein</fullName>
    </recommendedName>
</protein>
<keyword evidence="2" id="KW-0238">DNA-binding</keyword>
<dbReference type="OrthoDB" id="188700at2"/>
<dbReference type="SUPFAM" id="SSF46785">
    <property type="entry name" value="Winged helix' DNA-binding domain"/>
    <property type="match status" value="1"/>
</dbReference>
<dbReference type="InterPro" id="IPR000835">
    <property type="entry name" value="HTH_MarR-typ"/>
</dbReference>
<evidence type="ECO:0000313" key="5">
    <source>
        <dbReference type="EMBL" id="OOV06935.1"/>
    </source>
</evidence>
<dbReference type="RefSeq" id="WP_078364761.1">
    <property type="nucleotide sequence ID" value="NZ_MTJN01000002.1"/>
</dbReference>
<reference evidence="5 6" key="1">
    <citation type="submission" date="2017-01" db="EMBL/GenBank/DDBJ databases">
        <title>Genome sequencing of Rhodoferax fermentans JCM 7819.</title>
        <authorList>
            <person name="Kim Y.J."/>
            <person name="Farh M.E.-A."/>
            <person name="Yang D.-C."/>
        </authorList>
    </citation>
    <scope>NUCLEOTIDE SEQUENCE [LARGE SCALE GENOMIC DNA]</scope>
    <source>
        <strain evidence="5 6">JCM 7819</strain>
    </source>
</reference>
<dbReference type="EMBL" id="MTJN01000002">
    <property type="protein sequence ID" value="OOV06935.1"/>
    <property type="molecule type" value="Genomic_DNA"/>
</dbReference>
<dbReference type="Pfam" id="PF12802">
    <property type="entry name" value="MarR_2"/>
    <property type="match status" value="1"/>
</dbReference>
<keyword evidence="1" id="KW-0805">Transcription regulation</keyword>
<keyword evidence="3" id="KW-0804">Transcription</keyword>
<dbReference type="AlphaFoldDB" id="A0A1T1ASI4"/>
<feature type="domain" description="HTH marR-type" evidence="4">
    <location>
        <begin position="16"/>
        <end position="150"/>
    </location>
</feature>
<dbReference type="PROSITE" id="PS50995">
    <property type="entry name" value="HTH_MARR_2"/>
    <property type="match status" value="1"/>
</dbReference>
<sequence>MSKQVDTVNQSASPAEDDVLEVLHGLMHQLRARHLASGDEAAPGIGPMERKALRFFAHHPGATQSELVQHSGRDKGQLARLIAGLKTRGLLEARPDEKDRRVIRLHPTEQAHALYQQVQQQRKALSAKALAGLSQEQQQQLVALLKLMGRNLQALDD</sequence>
<dbReference type="PRINTS" id="PR00598">
    <property type="entry name" value="HTHMARR"/>
</dbReference>
<evidence type="ECO:0000259" key="4">
    <source>
        <dbReference type="PROSITE" id="PS50995"/>
    </source>
</evidence>
<evidence type="ECO:0000256" key="2">
    <source>
        <dbReference type="ARBA" id="ARBA00023125"/>
    </source>
</evidence>
<dbReference type="Proteomes" id="UP000190750">
    <property type="component" value="Unassembled WGS sequence"/>
</dbReference>
<dbReference type="SMART" id="SM00347">
    <property type="entry name" value="HTH_MARR"/>
    <property type="match status" value="1"/>
</dbReference>
<accession>A0A1T1ASI4</accession>
<dbReference type="GO" id="GO:0003677">
    <property type="term" value="F:DNA binding"/>
    <property type="evidence" value="ECO:0007669"/>
    <property type="project" value="UniProtKB-KW"/>
</dbReference>
<evidence type="ECO:0000256" key="1">
    <source>
        <dbReference type="ARBA" id="ARBA00023015"/>
    </source>
</evidence>
<gene>
    <name evidence="5" type="ORF">RF819_09510</name>
</gene>
<dbReference type="Gene3D" id="1.10.10.10">
    <property type="entry name" value="Winged helix-like DNA-binding domain superfamily/Winged helix DNA-binding domain"/>
    <property type="match status" value="1"/>
</dbReference>
<keyword evidence="6" id="KW-1185">Reference proteome</keyword>
<name>A0A1T1ASI4_RHOFE</name>
<dbReference type="InterPro" id="IPR036390">
    <property type="entry name" value="WH_DNA-bd_sf"/>
</dbReference>